<dbReference type="GO" id="GO:0004834">
    <property type="term" value="F:tryptophan synthase activity"/>
    <property type="evidence" value="ECO:0007669"/>
    <property type="project" value="UniProtKB-UniRule"/>
</dbReference>
<dbReference type="PROSITE" id="PS00167">
    <property type="entry name" value="TRP_SYNTHASE_ALPHA"/>
    <property type="match status" value="1"/>
</dbReference>
<evidence type="ECO:0000256" key="4">
    <source>
        <dbReference type="ARBA" id="ARBA00022605"/>
    </source>
</evidence>
<keyword evidence="6 9" id="KW-0057">Aromatic amino acid biosynthesis</keyword>
<keyword evidence="5 9" id="KW-0822">Tryptophan biosynthesis</keyword>
<comment type="similarity">
    <text evidence="9 10">Belongs to the TrpA family.</text>
</comment>
<evidence type="ECO:0000256" key="2">
    <source>
        <dbReference type="ARBA" id="ARBA00004733"/>
    </source>
</evidence>
<evidence type="ECO:0000256" key="10">
    <source>
        <dbReference type="RuleBase" id="RU003662"/>
    </source>
</evidence>
<keyword evidence="12" id="KW-1185">Reference proteome</keyword>
<accession>A0AAE3NYA1</accession>
<evidence type="ECO:0000256" key="3">
    <source>
        <dbReference type="ARBA" id="ARBA00011270"/>
    </source>
</evidence>
<comment type="function">
    <text evidence="1 9">The alpha subunit is responsible for the aldol cleavage of indoleglycerol phosphate to indole and glyceraldehyde 3-phosphate.</text>
</comment>
<keyword evidence="7 9" id="KW-0456">Lyase</keyword>
<dbReference type="GO" id="GO:0005829">
    <property type="term" value="C:cytosol"/>
    <property type="evidence" value="ECO:0007669"/>
    <property type="project" value="TreeGrafter"/>
</dbReference>
<dbReference type="InterPro" id="IPR011060">
    <property type="entry name" value="RibuloseP-bd_barrel"/>
</dbReference>
<evidence type="ECO:0000256" key="6">
    <source>
        <dbReference type="ARBA" id="ARBA00023141"/>
    </source>
</evidence>
<dbReference type="Gene3D" id="3.20.20.70">
    <property type="entry name" value="Aldolase class I"/>
    <property type="match status" value="1"/>
</dbReference>
<dbReference type="Proteomes" id="UP001221302">
    <property type="component" value="Unassembled WGS sequence"/>
</dbReference>
<evidence type="ECO:0000313" key="12">
    <source>
        <dbReference type="Proteomes" id="UP001221302"/>
    </source>
</evidence>
<sequence length="261" mass="29095">MINISNYIQKINNNNKKALSIFLTAGFPTKKDFVDIAKNVLNSGADMLEIGIPFSDPLADGPVIQYSSQVALENKINLDDVFEICSEISNYTDKPLILMGYANPIIKYGTKKFCKNSVDTGVSGLIVPDVPLEEFDSFYNQDFSQLQKILLTTPTSSNERIKMIDEKSEGFVYCVSVTGTTGVRNTFDETTFKNLKRTYTTLERNKMMIGFGISNSENVKSFIPYCDGVIVGSAVIKMILEKKEMNEINSFISNLSKACKL</sequence>
<evidence type="ECO:0000256" key="1">
    <source>
        <dbReference type="ARBA" id="ARBA00003365"/>
    </source>
</evidence>
<dbReference type="HAMAP" id="MF_00131">
    <property type="entry name" value="Trp_synth_alpha"/>
    <property type="match status" value="1"/>
</dbReference>
<dbReference type="EMBL" id="JARGDL010000029">
    <property type="protein sequence ID" value="MDF1613166.1"/>
    <property type="molecule type" value="Genomic_DNA"/>
</dbReference>
<dbReference type="PANTHER" id="PTHR43406">
    <property type="entry name" value="TRYPTOPHAN SYNTHASE, ALPHA CHAIN"/>
    <property type="match status" value="1"/>
</dbReference>
<comment type="catalytic activity">
    <reaction evidence="8 9">
        <text>(1S,2R)-1-C-(indol-3-yl)glycerol 3-phosphate + L-serine = D-glyceraldehyde 3-phosphate + L-tryptophan + H2O</text>
        <dbReference type="Rhea" id="RHEA:10532"/>
        <dbReference type="ChEBI" id="CHEBI:15377"/>
        <dbReference type="ChEBI" id="CHEBI:33384"/>
        <dbReference type="ChEBI" id="CHEBI:57912"/>
        <dbReference type="ChEBI" id="CHEBI:58866"/>
        <dbReference type="ChEBI" id="CHEBI:59776"/>
        <dbReference type="EC" id="4.2.1.20"/>
    </reaction>
</comment>
<feature type="active site" description="Proton acceptor" evidence="9">
    <location>
        <position position="60"/>
    </location>
</feature>
<reference evidence="11" key="1">
    <citation type="submission" date="2023-03" db="EMBL/GenBank/DDBJ databases">
        <title>Stygiobacter electus gen. nov., sp. nov., facultatively anaerobic thermotolerant bacterium of the class Ignavibacteria from a well of Yessentuki mineral water deposit.</title>
        <authorList>
            <person name="Podosokorskaya O.A."/>
            <person name="Elcheninov A.G."/>
            <person name="Petrova N.F."/>
            <person name="Zavarzina D.G."/>
            <person name="Kublanov I.V."/>
            <person name="Merkel A.Y."/>
        </authorList>
    </citation>
    <scope>NUCLEOTIDE SEQUENCE</scope>
    <source>
        <strain evidence="11">09-Me</strain>
    </source>
</reference>
<evidence type="ECO:0000256" key="7">
    <source>
        <dbReference type="ARBA" id="ARBA00023239"/>
    </source>
</evidence>
<gene>
    <name evidence="9 11" type="primary">trpA</name>
    <name evidence="11" type="ORF">P0M35_13450</name>
</gene>
<dbReference type="CDD" id="cd04724">
    <property type="entry name" value="Tryptophan_synthase_alpha"/>
    <property type="match status" value="1"/>
</dbReference>
<evidence type="ECO:0000256" key="8">
    <source>
        <dbReference type="ARBA" id="ARBA00049047"/>
    </source>
</evidence>
<comment type="subunit">
    <text evidence="3 9">Tetramer of two alpha and two beta chains.</text>
</comment>
<dbReference type="FunFam" id="3.20.20.70:FF:000037">
    <property type="entry name" value="Tryptophan synthase alpha chain"/>
    <property type="match status" value="1"/>
</dbReference>
<proteinExistence type="inferred from homology"/>
<dbReference type="NCBIfam" id="TIGR00262">
    <property type="entry name" value="trpA"/>
    <property type="match status" value="1"/>
</dbReference>
<feature type="active site" description="Proton acceptor" evidence="9">
    <location>
        <position position="49"/>
    </location>
</feature>
<comment type="pathway">
    <text evidence="2 9">Amino-acid biosynthesis; L-tryptophan biosynthesis; L-tryptophan from chorismate: step 5/5.</text>
</comment>
<keyword evidence="4 9" id="KW-0028">Amino-acid biosynthesis</keyword>
<dbReference type="RefSeq" id="WP_321536937.1">
    <property type="nucleotide sequence ID" value="NZ_JARGDL010000029.1"/>
</dbReference>
<name>A0AAE3NYA1_9BACT</name>
<dbReference type="InterPro" id="IPR018204">
    <property type="entry name" value="Trp_synthase_alpha_AS"/>
</dbReference>
<comment type="caution">
    <text evidence="11">The sequence shown here is derived from an EMBL/GenBank/DDBJ whole genome shotgun (WGS) entry which is preliminary data.</text>
</comment>
<dbReference type="InterPro" id="IPR013785">
    <property type="entry name" value="Aldolase_TIM"/>
</dbReference>
<evidence type="ECO:0000313" key="11">
    <source>
        <dbReference type="EMBL" id="MDF1613166.1"/>
    </source>
</evidence>
<dbReference type="Pfam" id="PF00290">
    <property type="entry name" value="Trp_syntA"/>
    <property type="match status" value="1"/>
</dbReference>
<evidence type="ECO:0000256" key="9">
    <source>
        <dbReference type="HAMAP-Rule" id="MF_00131"/>
    </source>
</evidence>
<dbReference type="EC" id="4.2.1.20" evidence="9"/>
<dbReference type="InterPro" id="IPR002028">
    <property type="entry name" value="Trp_synthase_suA"/>
</dbReference>
<organism evidence="11 12">
    <name type="scientific">Stygiobacter electus</name>
    <dbReference type="NCBI Taxonomy" id="3032292"/>
    <lineage>
        <taxon>Bacteria</taxon>
        <taxon>Pseudomonadati</taxon>
        <taxon>Ignavibacteriota</taxon>
        <taxon>Ignavibacteria</taxon>
        <taxon>Ignavibacteriales</taxon>
        <taxon>Melioribacteraceae</taxon>
        <taxon>Stygiobacter</taxon>
    </lineage>
</organism>
<evidence type="ECO:0000256" key="5">
    <source>
        <dbReference type="ARBA" id="ARBA00022822"/>
    </source>
</evidence>
<protein>
    <recommendedName>
        <fullName evidence="9">Tryptophan synthase alpha chain</fullName>
        <ecNumber evidence="9">4.2.1.20</ecNumber>
    </recommendedName>
</protein>
<dbReference type="PANTHER" id="PTHR43406:SF1">
    <property type="entry name" value="TRYPTOPHAN SYNTHASE ALPHA CHAIN, CHLOROPLASTIC"/>
    <property type="match status" value="1"/>
</dbReference>
<dbReference type="AlphaFoldDB" id="A0AAE3NYA1"/>
<dbReference type="SUPFAM" id="SSF51366">
    <property type="entry name" value="Ribulose-phoshate binding barrel"/>
    <property type="match status" value="1"/>
</dbReference>